<gene>
    <name evidence="1" type="ORF">IE4872_PA00106</name>
</gene>
<dbReference type="AlphaFoldDB" id="A0A1L5NPM5"/>
<geneLocation type="plasmid" evidence="2">
    <name>prgalie4872a</name>
</geneLocation>
<sequence>MIWLISYIKIKTSGNRREYLRGLASTRVSFDIGHRRAINDIALPVGSSLRQQRVSMS</sequence>
<keyword evidence="1" id="KW-0614">Plasmid</keyword>
<name>A0A1L5NPM5_9HYPH</name>
<evidence type="ECO:0000313" key="2">
    <source>
        <dbReference type="Proteomes" id="UP000184749"/>
    </source>
</evidence>
<dbReference type="EMBL" id="CP017102">
    <property type="protein sequence ID" value="APO69850.1"/>
    <property type="molecule type" value="Genomic_DNA"/>
</dbReference>
<accession>A0A1L5NPM5</accession>
<protein>
    <submittedName>
        <fullName evidence="1">Uncharacterized protein</fullName>
    </submittedName>
</protein>
<organism evidence="1 2">
    <name type="scientific">Rhizobium gallicum</name>
    <dbReference type="NCBI Taxonomy" id="56730"/>
    <lineage>
        <taxon>Bacteria</taxon>
        <taxon>Pseudomonadati</taxon>
        <taxon>Pseudomonadota</taxon>
        <taxon>Alphaproteobacteria</taxon>
        <taxon>Hyphomicrobiales</taxon>
        <taxon>Rhizobiaceae</taxon>
        <taxon>Rhizobium/Agrobacterium group</taxon>
        <taxon>Rhizobium</taxon>
    </lineage>
</organism>
<reference evidence="1 2" key="1">
    <citation type="submission" date="2016-09" db="EMBL/GenBank/DDBJ databases">
        <title>The complete genome sequences of Rhizobium gallicum, symbiovars gallicum and phaseoli, symbionts associated to common bean (Phaseolus vulgaris).</title>
        <authorList>
            <person name="Bustos P."/>
            <person name="Santamaria R.I."/>
            <person name="Perez-Carrascal O.M."/>
            <person name="Juarez S."/>
            <person name="Lozano L."/>
            <person name="Martinez-Flores I."/>
            <person name="Martinez-Romero E."/>
            <person name="Cevallos M."/>
            <person name="Romero D."/>
            <person name="Davila G."/>
            <person name="Gonzalez V."/>
        </authorList>
    </citation>
    <scope>NUCLEOTIDE SEQUENCE [LARGE SCALE GENOMIC DNA]</scope>
    <source>
        <strain evidence="1 2">IE4872</strain>
        <plasmid evidence="2">prgalie4872a</plasmid>
    </source>
</reference>
<proteinExistence type="predicted"/>
<evidence type="ECO:0000313" key="1">
    <source>
        <dbReference type="EMBL" id="APO69850.1"/>
    </source>
</evidence>
<dbReference type="Proteomes" id="UP000184749">
    <property type="component" value="Plasmid pRgalIE4872a"/>
</dbReference>